<evidence type="ECO:0000313" key="4">
    <source>
        <dbReference type="Proteomes" id="UP000199532"/>
    </source>
</evidence>
<keyword evidence="1" id="KW-0732">Signal</keyword>
<dbReference type="Gene3D" id="3.30.1330.40">
    <property type="entry name" value="RutC-like"/>
    <property type="match status" value="1"/>
</dbReference>
<feature type="signal peptide" evidence="1">
    <location>
        <begin position="1"/>
        <end position="27"/>
    </location>
</feature>
<dbReference type="CDD" id="cd02199">
    <property type="entry name" value="YjgF_YER057c_UK114_like_1"/>
    <property type="match status" value="1"/>
</dbReference>
<dbReference type="PROSITE" id="PS51257">
    <property type="entry name" value="PROKAR_LIPOPROTEIN"/>
    <property type="match status" value="1"/>
</dbReference>
<evidence type="ECO:0000259" key="2">
    <source>
        <dbReference type="Pfam" id="PF14588"/>
    </source>
</evidence>
<dbReference type="PANTHER" id="PTHR43760:SF1">
    <property type="entry name" value="ENDORIBONUCLEASE L-PSP_CHORISMATE MUTASE-LIKE DOMAIN-CONTAINING PROTEIN"/>
    <property type="match status" value="1"/>
</dbReference>
<organism evidence="3 4">
    <name type="scientific">Dyadobacter koreensis</name>
    <dbReference type="NCBI Taxonomy" id="408657"/>
    <lineage>
        <taxon>Bacteria</taxon>
        <taxon>Pseudomonadati</taxon>
        <taxon>Bacteroidota</taxon>
        <taxon>Cytophagia</taxon>
        <taxon>Cytophagales</taxon>
        <taxon>Spirosomataceae</taxon>
        <taxon>Dyadobacter</taxon>
    </lineage>
</organism>
<reference evidence="3 4" key="1">
    <citation type="submission" date="2016-10" db="EMBL/GenBank/DDBJ databases">
        <authorList>
            <person name="de Groot N.N."/>
        </authorList>
    </citation>
    <scope>NUCLEOTIDE SEQUENCE [LARGE SCALE GENOMIC DNA]</scope>
    <source>
        <strain evidence="3 4">DSM 19938</strain>
    </source>
</reference>
<dbReference type="InterPro" id="IPR013813">
    <property type="entry name" value="Endoribo_LPSP/chorism_mut-like"/>
</dbReference>
<gene>
    <name evidence="3" type="ORF">SAMN04487995_1665</name>
</gene>
<feature type="chain" id="PRO_5011576362" evidence="1">
    <location>
        <begin position="28"/>
        <end position="183"/>
    </location>
</feature>
<dbReference type="SUPFAM" id="SSF55298">
    <property type="entry name" value="YjgF-like"/>
    <property type="match status" value="1"/>
</dbReference>
<dbReference type="OrthoDB" id="9806350at2"/>
<dbReference type="RefSeq" id="WP_090334460.1">
    <property type="nucleotide sequence ID" value="NZ_FNXY01000002.1"/>
</dbReference>
<evidence type="ECO:0000256" key="1">
    <source>
        <dbReference type="SAM" id="SignalP"/>
    </source>
</evidence>
<accession>A0A1H6SBT3</accession>
<keyword evidence="4" id="KW-1185">Reference proteome</keyword>
<evidence type="ECO:0000313" key="3">
    <source>
        <dbReference type="EMBL" id="SEI61480.1"/>
    </source>
</evidence>
<name>A0A1H6SBT3_9BACT</name>
<dbReference type="Proteomes" id="UP000199532">
    <property type="component" value="Unassembled WGS sequence"/>
</dbReference>
<dbReference type="InterPro" id="IPR035959">
    <property type="entry name" value="RutC-like_sf"/>
</dbReference>
<feature type="domain" description="Endoribonuclease L-PSP/chorismate mutase-like" evidence="2">
    <location>
        <begin position="36"/>
        <end position="175"/>
    </location>
</feature>
<dbReference type="PANTHER" id="PTHR43760">
    <property type="entry name" value="ENDORIBONUCLEASE-RELATED"/>
    <property type="match status" value="1"/>
</dbReference>
<dbReference type="STRING" id="408657.SAMN04487995_1665"/>
<dbReference type="EMBL" id="FNXY01000002">
    <property type="protein sequence ID" value="SEI61480.1"/>
    <property type="molecule type" value="Genomic_DNA"/>
</dbReference>
<protein>
    <submittedName>
        <fullName evidence="3">Enamine deaminase RidA, house cleaning of reactive enamine intermediates, YjgF/YER057c/UK114 family</fullName>
    </submittedName>
</protein>
<dbReference type="AlphaFoldDB" id="A0A1H6SBT3"/>
<proteinExistence type="predicted"/>
<dbReference type="Pfam" id="PF14588">
    <property type="entry name" value="YjgF_endoribonc"/>
    <property type="match status" value="1"/>
</dbReference>
<sequence>MKKTYKSFFLVPVLTACCALGTFVSNAQTVTDYEARIKEKNIKLIKPVAPIANYVKAVQVGNLVYLSGHGPDKPEGGQIIGKVGSDLTIEQGKEAARLTGISLISTLKGFLGGDLNKVKRVVKLLGMVNCGPEFGQQPMVINGCSDLLVEIFGENGKHARSAVGMGSLPNNIAVEIEMIVELK</sequence>